<keyword evidence="3" id="KW-1185">Reference proteome</keyword>
<keyword evidence="1" id="KW-0812">Transmembrane</keyword>
<name>A0A369QCX7_9BACT</name>
<accession>A0A369QCX7</accession>
<keyword evidence="2" id="KW-0378">Hydrolase</keyword>
<feature type="transmembrane region" description="Helical" evidence="1">
    <location>
        <begin position="29"/>
        <end position="47"/>
    </location>
</feature>
<comment type="caution">
    <text evidence="2">The sequence shown here is derived from an EMBL/GenBank/DDBJ whole genome shotgun (WGS) entry which is preliminary data.</text>
</comment>
<feature type="transmembrane region" description="Helical" evidence="1">
    <location>
        <begin position="105"/>
        <end position="128"/>
    </location>
</feature>
<keyword evidence="1" id="KW-0472">Membrane</keyword>
<dbReference type="PANTHER" id="PTHR31061">
    <property type="entry name" value="LD22376P"/>
    <property type="match status" value="1"/>
</dbReference>
<feature type="transmembrane region" description="Helical" evidence="1">
    <location>
        <begin position="134"/>
        <end position="154"/>
    </location>
</feature>
<reference evidence="2 3" key="1">
    <citation type="submission" date="2018-04" db="EMBL/GenBank/DDBJ databases">
        <title>Adhaeribacter sp. HMF7616 genome sequencing and assembly.</title>
        <authorList>
            <person name="Kang H."/>
            <person name="Kang J."/>
            <person name="Cha I."/>
            <person name="Kim H."/>
            <person name="Joh K."/>
        </authorList>
    </citation>
    <scope>NUCLEOTIDE SEQUENCE [LARGE SCALE GENOMIC DNA]</scope>
    <source>
        <strain evidence="2 3">HMF7616</strain>
    </source>
</reference>
<proteinExistence type="predicted"/>
<dbReference type="Proteomes" id="UP000253919">
    <property type="component" value="Unassembled WGS sequence"/>
</dbReference>
<dbReference type="GO" id="GO:0004561">
    <property type="term" value="F:alpha-N-acetylglucosaminidase activity"/>
    <property type="evidence" value="ECO:0007669"/>
    <property type="project" value="UniProtKB-EC"/>
</dbReference>
<feature type="transmembrane region" description="Helical" evidence="1">
    <location>
        <begin position="252"/>
        <end position="271"/>
    </location>
</feature>
<dbReference type="AlphaFoldDB" id="A0A369QCX7"/>
<dbReference type="EMBL" id="QASA01000001">
    <property type="protein sequence ID" value="RDC62190.1"/>
    <property type="molecule type" value="Genomic_DNA"/>
</dbReference>
<keyword evidence="2" id="KW-0326">Glycosidase</keyword>
<organism evidence="2 3">
    <name type="scientific">Adhaeribacter pallidiroseus</name>
    <dbReference type="NCBI Taxonomy" id="2072847"/>
    <lineage>
        <taxon>Bacteria</taxon>
        <taxon>Pseudomonadati</taxon>
        <taxon>Bacteroidota</taxon>
        <taxon>Cytophagia</taxon>
        <taxon>Cytophagales</taxon>
        <taxon>Hymenobacteraceae</taxon>
        <taxon>Adhaeribacter</taxon>
    </lineage>
</organism>
<feature type="transmembrane region" description="Helical" evidence="1">
    <location>
        <begin position="360"/>
        <end position="380"/>
    </location>
</feature>
<feature type="transmembrane region" description="Helical" evidence="1">
    <location>
        <begin position="277"/>
        <end position="301"/>
    </location>
</feature>
<evidence type="ECO:0000256" key="1">
    <source>
        <dbReference type="SAM" id="Phobius"/>
    </source>
</evidence>
<protein>
    <submittedName>
        <fullName evidence="2">Alpha-N-acetylglucosaminidase</fullName>
        <ecNumber evidence="2">3.2.1.50</ecNumber>
    </submittedName>
</protein>
<gene>
    <name evidence="2" type="ORF">AHMF7616_00781</name>
</gene>
<dbReference type="PANTHER" id="PTHR31061:SF24">
    <property type="entry name" value="LD22376P"/>
    <property type="match status" value="1"/>
</dbReference>
<feature type="transmembrane region" description="Helical" evidence="1">
    <location>
        <begin position="321"/>
        <end position="340"/>
    </location>
</feature>
<feature type="transmembrane region" description="Helical" evidence="1">
    <location>
        <begin position="220"/>
        <end position="240"/>
    </location>
</feature>
<feature type="transmembrane region" description="Helical" evidence="1">
    <location>
        <begin position="161"/>
        <end position="180"/>
    </location>
</feature>
<dbReference type="RefSeq" id="WP_317047582.1">
    <property type="nucleotide sequence ID" value="NZ_QASA01000001.1"/>
</dbReference>
<feature type="transmembrane region" description="Helical" evidence="1">
    <location>
        <begin position="67"/>
        <end position="84"/>
    </location>
</feature>
<dbReference type="EC" id="3.2.1.50" evidence="2"/>
<sequence>MNKISASPHRMVGQDAIAKLPARYLSLDVLRGMTIALMIVVNTPGSWETVYGPFRHAKWHGFTITDLVFPTFLFVVGNAMSFSLRKMEQQNSSVFLSKVLKRTAFIFFIGLFLNAYPFITFADGVYAVKDFSALRIMGVLQRIALCYGVGALIIHFFKIRGAIFFSVLALLGYWAIMYFMGTQPDPFSLPGNAALKFDLTLLPEKNLYKGYGIPFDPEGLLSTLPAIVNVIWGYLAGTYIQKNGNTQATVKNLCIAGFILLTLGAFWDMVFPINKPIWTSSYVCHTVGLDLVILAALMLFIEVAGIKKWTYFFEVFGRNPLFIYAMSGILVKTMSLIRIGDEGLQSWIYQTGFTPWLAGNNASLLFAITYMLVLWLLGFWMDKKKIYVKV</sequence>
<evidence type="ECO:0000313" key="2">
    <source>
        <dbReference type="EMBL" id="RDC62190.1"/>
    </source>
</evidence>
<evidence type="ECO:0000313" key="3">
    <source>
        <dbReference type="Proteomes" id="UP000253919"/>
    </source>
</evidence>
<keyword evidence="1" id="KW-1133">Transmembrane helix</keyword>